<dbReference type="InterPro" id="IPR049941">
    <property type="entry name" value="LPLAT_7/PORCN-like"/>
</dbReference>
<evidence type="ECO:0000313" key="9">
    <source>
        <dbReference type="Proteomes" id="UP000268162"/>
    </source>
</evidence>
<dbReference type="GO" id="GO:0005783">
    <property type="term" value="C:endoplasmic reticulum"/>
    <property type="evidence" value="ECO:0007669"/>
    <property type="project" value="TreeGrafter"/>
</dbReference>
<keyword evidence="3 7" id="KW-0812">Transmembrane</keyword>
<feature type="transmembrane region" description="Helical" evidence="7">
    <location>
        <begin position="377"/>
        <end position="399"/>
    </location>
</feature>
<organism evidence="8 9">
    <name type="scientific">Dimargaris cristalligena</name>
    <dbReference type="NCBI Taxonomy" id="215637"/>
    <lineage>
        <taxon>Eukaryota</taxon>
        <taxon>Fungi</taxon>
        <taxon>Fungi incertae sedis</taxon>
        <taxon>Zoopagomycota</taxon>
        <taxon>Kickxellomycotina</taxon>
        <taxon>Dimargaritomycetes</taxon>
        <taxon>Dimargaritales</taxon>
        <taxon>Dimargaritaceae</taxon>
        <taxon>Dimargaris</taxon>
    </lineage>
</organism>
<dbReference type="Proteomes" id="UP000268162">
    <property type="component" value="Unassembled WGS sequence"/>
</dbReference>
<keyword evidence="9" id="KW-1185">Reference proteome</keyword>
<name>A0A4Q0A2G9_9FUNG</name>
<evidence type="ECO:0000256" key="7">
    <source>
        <dbReference type="SAM" id="Phobius"/>
    </source>
</evidence>
<dbReference type="GO" id="GO:0047184">
    <property type="term" value="F:1-acylglycerophosphocholine O-acyltransferase activity"/>
    <property type="evidence" value="ECO:0007669"/>
    <property type="project" value="TreeGrafter"/>
</dbReference>
<evidence type="ECO:0000256" key="6">
    <source>
        <dbReference type="ARBA" id="ARBA00023315"/>
    </source>
</evidence>
<keyword evidence="2 8" id="KW-0808">Transferase</keyword>
<keyword evidence="5 7" id="KW-0472">Membrane</keyword>
<keyword evidence="4 7" id="KW-1133">Transmembrane helix</keyword>
<dbReference type="InterPro" id="IPR004299">
    <property type="entry name" value="MBOAT_fam"/>
</dbReference>
<evidence type="ECO:0000256" key="2">
    <source>
        <dbReference type="ARBA" id="ARBA00022679"/>
    </source>
</evidence>
<comment type="subcellular location">
    <subcellularLocation>
        <location evidence="1">Membrane</location>
        <topology evidence="1">Multi-pass membrane protein</topology>
    </subcellularLocation>
</comment>
<dbReference type="GO" id="GO:0030258">
    <property type="term" value="P:lipid modification"/>
    <property type="evidence" value="ECO:0007669"/>
    <property type="project" value="TreeGrafter"/>
</dbReference>
<evidence type="ECO:0000313" key="8">
    <source>
        <dbReference type="EMBL" id="RKP39542.1"/>
    </source>
</evidence>
<reference evidence="9" key="1">
    <citation type="journal article" date="2018" name="Nat. Microbiol.">
        <title>Leveraging single-cell genomics to expand the fungal tree of life.</title>
        <authorList>
            <person name="Ahrendt S.R."/>
            <person name="Quandt C.A."/>
            <person name="Ciobanu D."/>
            <person name="Clum A."/>
            <person name="Salamov A."/>
            <person name="Andreopoulos B."/>
            <person name="Cheng J.F."/>
            <person name="Woyke T."/>
            <person name="Pelin A."/>
            <person name="Henrissat B."/>
            <person name="Reynolds N.K."/>
            <person name="Benny G.L."/>
            <person name="Smith M.E."/>
            <person name="James T.Y."/>
            <person name="Grigoriev I.V."/>
        </authorList>
    </citation>
    <scope>NUCLEOTIDE SEQUENCE [LARGE SCALE GENOMIC DNA]</scope>
    <source>
        <strain evidence="9">RSA 468</strain>
    </source>
</reference>
<evidence type="ECO:0000256" key="4">
    <source>
        <dbReference type="ARBA" id="ARBA00022989"/>
    </source>
</evidence>
<dbReference type="EMBL" id="ML002263">
    <property type="protein sequence ID" value="RKP39542.1"/>
    <property type="molecule type" value="Genomic_DNA"/>
</dbReference>
<protein>
    <submittedName>
        <fullName evidence="8">MBOAT, membrane-bound O-acyltransferase family-domain-containing protein</fullName>
    </submittedName>
</protein>
<dbReference type="PANTHER" id="PTHR13906:SF4">
    <property type="entry name" value="LYSOPHOSPHOLIPID ACYLTRANSFERASE 6"/>
    <property type="match status" value="1"/>
</dbReference>
<keyword evidence="6 8" id="KW-0012">Acyltransferase</keyword>
<sequence>MSCLLLAYPLASLFRRLPSDSPPTQKHLFSLLATGFMFLVVQGQWVGLGHILLSSLVSYALMAYAGDRAWAPRAVFLFVMAHLSLTHIRRLNYDINNPPLDYSGAQMVLVIKLTTYAYNVFDGHRPDRADPQALSARQRLKAVAYKPTLLEFLGFFAGPAFEFRDYTDFISLEAFRRTPPPSGSSAGVNTDRGVVVPDSRPAAYRKLAAGLLGMVGVVLITTRFPVPFMLEPAYARLAFPVRLVYILLTCFGTRLPYYVAWLLAEGACVRAGLGFGGYWDQLTNVYPWRFETGQNLKELLDAWNVATNHWLKHYIYLRLTPVGAKPTLTTTLSTFFVSALWHGFFPGYYLAFMTISVMSNVARTLRRTIRPLAMYDVACWLLTQLALNYSITPFMLLYWHDSIRAWQVNYFFGHVVLILIIAFYKLGGAGLLRPYHLVVSARKAD</sequence>
<proteinExistence type="predicted"/>
<feature type="transmembrane region" description="Helical" evidence="7">
    <location>
        <begin position="207"/>
        <end position="226"/>
    </location>
</feature>
<dbReference type="GO" id="GO:0003841">
    <property type="term" value="F:1-acylglycerol-3-phosphate O-acyltransferase activity"/>
    <property type="evidence" value="ECO:0007669"/>
    <property type="project" value="TreeGrafter"/>
</dbReference>
<dbReference type="AlphaFoldDB" id="A0A4Q0A2G9"/>
<dbReference type="PANTHER" id="PTHR13906">
    <property type="entry name" value="PORCUPINE"/>
    <property type="match status" value="1"/>
</dbReference>
<accession>A0A4Q0A2G9</accession>
<dbReference type="STRING" id="215637.A0A4Q0A2G9"/>
<gene>
    <name evidence="8" type="ORF">BJ085DRAFT_42444</name>
</gene>
<feature type="transmembrane region" description="Helical" evidence="7">
    <location>
        <begin position="74"/>
        <end position="91"/>
    </location>
</feature>
<evidence type="ECO:0000256" key="1">
    <source>
        <dbReference type="ARBA" id="ARBA00004141"/>
    </source>
</evidence>
<dbReference type="GO" id="GO:0016020">
    <property type="term" value="C:membrane"/>
    <property type="evidence" value="ECO:0007669"/>
    <property type="project" value="UniProtKB-SubCell"/>
</dbReference>
<feature type="transmembrane region" description="Helical" evidence="7">
    <location>
        <begin position="43"/>
        <end position="62"/>
    </location>
</feature>
<evidence type="ECO:0000256" key="5">
    <source>
        <dbReference type="ARBA" id="ARBA00023136"/>
    </source>
</evidence>
<dbReference type="GO" id="GO:0046474">
    <property type="term" value="P:glycerophospholipid biosynthetic process"/>
    <property type="evidence" value="ECO:0007669"/>
    <property type="project" value="TreeGrafter"/>
</dbReference>
<evidence type="ECO:0000256" key="3">
    <source>
        <dbReference type="ARBA" id="ARBA00022692"/>
    </source>
</evidence>
<feature type="transmembrane region" description="Helical" evidence="7">
    <location>
        <begin position="103"/>
        <end position="121"/>
    </location>
</feature>
<feature type="transmembrane region" description="Helical" evidence="7">
    <location>
        <begin position="411"/>
        <end position="432"/>
    </location>
</feature>
<dbReference type="Pfam" id="PF03062">
    <property type="entry name" value="MBOAT"/>
    <property type="match status" value="1"/>
</dbReference>